<comment type="cofactor">
    <cofactor evidence="1">
        <name>Cu(2+)</name>
        <dbReference type="ChEBI" id="CHEBI:29036"/>
    </cofactor>
</comment>
<keyword evidence="5 16" id="KW-0732">Signal</keyword>
<keyword evidence="18" id="KW-0378">Hydrolase</keyword>
<proteinExistence type="inferred from homology"/>
<evidence type="ECO:0000256" key="5">
    <source>
        <dbReference type="ARBA" id="ARBA00022729"/>
    </source>
</evidence>
<keyword evidence="8" id="KW-0186">Copper</keyword>
<feature type="signal peptide" evidence="16">
    <location>
        <begin position="1"/>
        <end position="18"/>
    </location>
</feature>
<dbReference type="GO" id="GO:0016787">
    <property type="term" value="F:hydrolase activity"/>
    <property type="evidence" value="ECO:0007669"/>
    <property type="project" value="UniProtKB-KW"/>
</dbReference>
<reference evidence="18 19" key="1">
    <citation type="submission" date="2024-07" db="EMBL/GenBank/DDBJ databases">
        <title>Section-level genome sequencing and comparative genomics of Aspergillus sections Usti and Cavernicolus.</title>
        <authorList>
            <consortium name="Lawrence Berkeley National Laboratory"/>
            <person name="Nybo J.L."/>
            <person name="Vesth T.C."/>
            <person name="Theobald S."/>
            <person name="Frisvad J.C."/>
            <person name="Larsen T.O."/>
            <person name="Kjaerboelling I."/>
            <person name="Rothschild-Mancinelli K."/>
            <person name="Lyhne E.K."/>
            <person name="Kogle M.E."/>
            <person name="Barry K."/>
            <person name="Clum A."/>
            <person name="Na H."/>
            <person name="Ledsgaard L."/>
            <person name="Lin J."/>
            <person name="Lipzen A."/>
            <person name="Kuo A."/>
            <person name="Riley R."/>
            <person name="Mondo S."/>
            <person name="LaButti K."/>
            <person name="Haridas S."/>
            <person name="Pangalinan J."/>
            <person name="Salamov A.A."/>
            <person name="Simmons B.A."/>
            <person name="Magnuson J.K."/>
            <person name="Chen J."/>
            <person name="Drula E."/>
            <person name="Henrissat B."/>
            <person name="Wiebenga A."/>
            <person name="Lubbers R.J."/>
            <person name="Gomes A.C."/>
            <person name="Makela M.R."/>
            <person name="Stajich J."/>
            <person name="Grigoriev I.V."/>
            <person name="Mortensen U.H."/>
            <person name="De vries R.P."/>
            <person name="Baker S.E."/>
            <person name="Andersen M.R."/>
        </authorList>
    </citation>
    <scope>NUCLEOTIDE SEQUENCE [LARGE SCALE GENOMIC DNA]</scope>
    <source>
        <strain evidence="18 19">CBS 600.67</strain>
    </source>
</reference>
<feature type="chain" id="PRO_5047444103" description="lytic cellulose monooxygenase (C4-dehydrogenating)" evidence="16">
    <location>
        <begin position="19"/>
        <end position="230"/>
    </location>
</feature>
<keyword evidence="4" id="KW-0479">Metal-binding</keyword>
<name>A0ABR4HCN6_9EURO</name>
<gene>
    <name evidence="18" type="ORF">BDW59DRAFT_176966</name>
</gene>
<keyword evidence="19" id="KW-1185">Reference proteome</keyword>
<organism evidence="18 19">
    <name type="scientific">Aspergillus cavernicola</name>
    <dbReference type="NCBI Taxonomy" id="176166"/>
    <lineage>
        <taxon>Eukaryota</taxon>
        <taxon>Fungi</taxon>
        <taxon>Dikarya</taxon>
        <taxon>Ascomycota</taxon>
        <taxon>Pezizomycotina</taxon>
        <taxon>Eurotiomycetes</taxon>
        <taxon>Eurotiomycetidae</taxon>
        <taxon>Eurotiales</taxon>
        <taxon>Aspergillaceae</taxon>
        <taxon>Aspergillus</taxon>
        <taxon>Aspergillus subgen. Nidulantes</taxon>
    </lineage>
</organism>
<dbReference type="EMBL" id="JBFXLS010000176">
    <property type="protein sequence ID" value="KAL2812547.1"/>
    <property type="molecule type" value="Genomic_DNA"/>
</dbReference>
<dbReference type="PANTHER" id="PTHR33353:SF10">
    <property type="entry name" value="ENDO-BETA-1,4-GLUCANASE D"/>
    <property type="match status" value="1"/>
</dbReference>
<dbReference type="InterPro" id="IPR049892">
    <property type="entry name" value="AA9"/>
</dbReference>
<evidence type="ECO:0000259" key="17">
    <source>
        <dbReference type="Pfam" id="PF03443"/>
    </source>
</evidence>
<dbReference type="Pfam" id="PF03443">
    <property type="entry name" value="AA9"/>
    <property type="match status" value="1"/>
</dbReference>
<dbReference type="EC" id="1.14.99.56" evidence="15"/>
<evidence type="ECO:0000256" key="2">
    <source>
        <dbReference type="ARBA" id="ARBA00004613"/>
    </source>
</evidence>
<keyword evidence="10" id="KW-1015">Disulfide bond</keyword>
<dbReference type="Gene3D" id="2.70.50.70">
    <property type="match status" value="1"/>
</dbReference>
<evidence type="ECO:0000256" key="14">
    <source>
        <dbReference type="ARBA" id="ARBA00045077"/>
    </source>
</evidence>
<keyword evidence="12" id="KW-0624">Polysaccharide degradation</keyword>
<sequence length="230" mass="23939">MRAGLFLATASLALTASAHYVFPSIIYDGEPTGEWQYVRQWTGEYANGPVESVEGADIRCNKDGDNGNATETLSVTAGSTIEFTVRSSVGHPGPLLAYMAQAPGPAADFDGSGDVWFKIYEDGPNIAEDGLTWPTDGATTVNFTIPSSIPSGDYLIRVEHIALHGAGSEGGAQFYISCGQLTVSGGGSGSPSPLVAFPGAYSPTDPGILINIYWPVPTEYTAPGPGVWSG</sequence>
<evidence type="ECO:0000256" key="6">
    <source>
        <dbReference type="ARBA" id="ARBA00023001"/>
    </source>
</evidence>
<keyword evidence="11" id="KW-0119">Carbohydrate metabolism</keyword>
<evidence type="ECO:0000256" key="3">
    <source>
        <dbReference type="ARBA" id="ARBA00022525"/>
    </source>
</evidence>
<evidence type="ECO:0000256" key="11">
    <source>
        <dbReference type="ARBA" id="ARBA00023277"/>
    </source>
</evidence>
<dbReference type="PANTHER" id="PTHR33353">
    <property type="entry name" value="PUTATIVE (AFU_ORTHOLOGUE AFUA_1G12560)-RELATED"/>
    <property type="match status" value="1"/>
</dbReference>
<evidence type="ECO:0000313" key="18">
    <source>
        <dbReference type="EMBL" id="KAL2812547.1"/>
    </source>
</evidence>
<evidence type="ECO:0000256" key="13">
    <source>
        <dbReference type="ARBA" id="ARBA00044502"/>
    </source>
</evidence>
<evidence type="ECO:0000256" key="12">
    <source>
        <dbReference type="ARBA" id="ARBA00023326"/>
    </source>
</evidence>
<evidence type="ECO:0000313" key="19">
    <source>
        <dbReference type="Proteomes" id="UP001610335"/>
    </source>
</evidence>
<keyword evidence="3" id="KW-0964">Secreted</keyword>
<evidence type="ECO:0000256" key="1">
    <source>
        <dbReference type="ARBA" id="ARBA00001973"/>
    </source>
</evidence>
<comment type="caution">
    <text evidence="18">The sequence shown here is derived from an EMBL/GenBank/DDBJ whole genome shotgun (WGS) entry which is preliminary data.</text>
</comment>
<keyword evidence="7" id="KW-0560">Oxidoreductase</keyword>
<dbReference type="Proteomes" id="UP001610335">
    <property type="component" value="Unassembled WGS sequence"/>
</dbReference>
<keyword evidence="9" id="KW-0503">Monooxygenase</keyword>
<evidence type="ECO:0000256" key="10">
    <source>
        <dbReference type="ARBA" id="ARBA00023157"/>
    </source>
</evidence>
<evidence type="ECO:0000256" key="16">
    <source>
        <dbReference type="SAM" id="SignalP"/>
    </source>
</evidence>
<evidence type="ECO:0000256" key="4">
    <source>
        <dbReference type="ARBA" id="ARBA00022723"/>
    </source>
</evidence>
<keyword evidence="6" id="KW-0136">Cellulose degradation</keyword>
<evidence type="ECO:0000256" key="9">
    <source>
        <dbReference type="ARBA" id="ARBA00023033"/>
    </source>
</evidence>
<dbReference type="CDD" id="cd21175">
    <property type="entry name" value="LPMO_AA9"/>
    <property type="match status" value="1"/>
</dbReference>
<comment type="catalytic activity">
    <reaction evidence="14">
        <text>[(1-&gt;4)-beta-D-glucosyl]n+m + reduced acceptor + O2 = 4-dehydro-beta-D-glucosyl-[(1-&gt;4)-beta-D-glucosyl]n-1 + [(1-&gt;4)-beta-D-glucosyl]m + acceptor + H2O.</text>
        <dbReference type="EC" id="1.14.99.56"/>
    </reaction>
</comment>
<evidence type="ECO:0000256" key="15">
    <source>
        <dbReference type="ARBA" id="ARBA00047174"/>
    </source>
</evidence>
<comment type="subcellular location">
    <subcellularLocation>
        <location evidence="2">Secreted</location>
    </subcellularLocation>
</comment>
<evidence type="ECO:0000256" key="8">
    <source>
        <dbReference type="ARBA" id="ARBA00023008"/>
    </source>
</evidence>
<accession>A0ABR4HCN6</accession>
<feature type="domain" description="Auxiliary Activity family 9 catalytic" evidence="17">
    <location>
        <begin position="19"/>
        <end position="220"/>
    </location>
</feature>
<protein>
    <recommendedName>
        <fullName evidence="15">lytic cellulose monooxygenase (C4-dehydrogenating)</fullName>
        <ecNumber evidence="15">1.14.99.56</ecNumber>
    </recommendedName>
</protein>
<dbReference type="InterPro" id="IPR005103">
    <property type="entry name" value="AA9_LPMO"/>
</dbReference>
<comment type="similarity">
    <text evidence="13">Belongs to the polysaccharide monooxygenase AA9 family.</text>
</comment>
<evidence type="ECO:0000256" key="7">
    <source>
        <dbReference type="ARBA" id="ARBA00023002"/>
    </source>
</evidence>